<dbReference type="Proteomes" id="UP001170481">
    <property type="component" value="Unassembled WGS sequence"/>
</dbReference>
<evidence type="ECO:0000313" key="2">
    <source>
        <dbReference type="EMBL" id="MDO6671160.1"/>
    </source>
</evidence>
<comment type="caution">
    <text evidence="2">The sequence shown here is derived from an EMBL/GenBank/DDBJ whole genome shotgun (WGS) entry which is preliminary data.</text>
</comment>
<dbReference type="RefSeq" id="WP_082388802.1">
    <property type="nucleotide sequence ID" value="NZ_CANLSP010000002.1"/>
</dbReference>
<dbReference type="InterPro" id="IPR008503">
    <property type="entry name" value="Asp_endopeptidase"/>
</dbReference>
<dbReference type="AlphaFoldDB" id="A0AAP4TVK3"/>
<dbReference type="PANTHER" id="PTHR38037">
    <property type="entry name" value="ZN_PROTEASE DOMAIN-CONTAINING PROTEIN"/>
    <property type="match status" value="1"/>
</dbReference>
<dbReference type="GeneID" id="97325795"/>
<evidence type="ECO:0000313" key="3">
    <source>
        <dbReference type="Proteomes" id="UP001170481"/>
    </source>
</evidence>
<sequence length="169" mass="19284">MSHHKNTSRHHIDKAPPLDLKTLNHDLLGFRPRGVVGRRELIELPELKLHLNAKIDTGAHSSALHAESIEVFEHNDDLWVRFITRTGGSDSPPHTVETPVHDRRRVRSSNGQAEWRYAIRSRMKLAGLDYDIDMTLVDRSQMRHPILLGRRALRRLLVAPGAAYLHGEP</sequence>
<organism evidence="2 3">
    <name type="scientific">Cobetia amphilecti</name>
    <dbReference type="NCBI Taxonomy" id="1055104"/>
    <lineage>
        <taxon>Bacteria</taxon>
        <taxon>Pseudomonadati</taxon>
        <taxon>Pseudomonadota</taxon>
        <taxon>Gammaproteobacteria</taxon>
        <taxon>Oceanospirillales</taxon>
        <taxon>Halomonadaceae</taxon>
        <taxon>Cobetia</taxon>
    </lineage>
</organism>
<dbReference type="Pfam" id="PF05618">
    <property type="entry name" value="Zn_protease"/>
    <property type="match status" value="1"/>
</dbReference>
<dbReference type="EMBL" id="JAUORK010000003">
    <property type="protein sequence ID" value="MDO6671160.1"/>
    <property type="molecule type" value="Genomic_DNA"/>
</dbReference>
<dbReference type="SUPFAM" id="SSF50630">
    <property type="entry name" value="Acid proteases"/>
    <property type="match status" value="1"/>
</dbReference>
<accession>A0AAP4TVK3</accession>
<protein>
    <submittedName>
        <fullName evidence="2">RimK/LysX family protein</fullName>
    </submittedName>
</protein>
<dbReference type="InterPro" id="IPR021109">
    <property type="entry name" value="Peptidase_aspartic_dom_sf"/>
</dbReference>
<gene>
    <name evidence="2" type="ORF">Q4535_03415</name>
</gene>
<name>A0AAP4TVK3_9GAMM</name>
<evidence type="ECO:0000259" key="1">
    <source>
        <dbReference type="Pfam" id="PF05618"/>
    </source>
</evidence>
<feature type="domain" description="Retropepsin-like aspartic endopeptidase" evidence="1">
    <location>
        <begin position="35"/>
        <end position="165"/>
    </location>
</feature>
<dbReference type="PANTHER" id="PTHR38037:SF2">
    <property type="entry name" value="ATP-DEPENDENT ZINC PROTEASE DOMAIN-CONTAINING PROTEIN-RELATED"/>
    <property type="match status" value="1"/>
</dbReference>
<dbReference type="Gene3D" id="2.40.70.10">
    <property type="entry name" value="Acid Proteases"/>
    <property type="match status" value="1"/>
</dbReference>
<proteinExistence type="predicted"/>
<reference evidence="2" key="1">
    <citation type="submission" date="2023-07" db="EMBL/GenBank/DDBJ databases">
        <title>Genome content predicts the carbon catabolic preferences of heterotrophic bacteria.</title>
        <authorList>
            <person name="Gralka M."/>
        </authorList>
    </citation>
    <scope>NUCLEOTIDE SEQUENCE</scope>
    <source>
        <strain evidence="2">C2R13</strain>
    </source>
</reference>